<dbReference type="InterPro" id="IPR036097">
    <property type="entry name" value="HisK_dim/P_sf"/>
</dbReference>
<evidence type="ECO:0000259" key="14">
    <source>
        <dbReference type="PROSITE" id="PS50885"/>
    </source>
</evidence>
<evidence type="ECO:0000313" key="16">
    <source>
        <dbReference type="Proteomes" id="UP001493487"/>
    </source>
</evidence>
<dbReference type="Pfam" id="PF02518">
    <property type="entry name" value="HATPase_c"/>
    <property type="match status" value="1"/>
</dbReference>
<dbReference type="Gene3D" id="6.10.340.10">
    <property type="match status" value="1"/>
</dbReference>
<dbReference type="SUPFAM" id="SSF47384">
    <property type="entry name" value="Homodimeric domain of signal transducing histidine kinase"/>
    <property type="match status" value="1"/>
</dbReference>
<evidence type="ECO:0000256" key="12">
    <source>
        <dbReference type="SAM" id="Phobius"/>
    </source>
</evidence>
<dbReference type="InterPro" id="IPR003661">
    <property type="entry name" value="HisK_dim/P_dom"/>
</dbReference>
<reference evidence="15 16" key="1">
    <citation type="journal article" date="2023" name="Genome Announc.">
        <title>Pan-Genome Analyses of the Genus Cohnella and Proposal of the Novel Species Cohnella silvisoli sp. nov., Isolated from Forest Soil.</title>
        <authorList>
            <person name="Wang C."/>
            <person name="Mao L."/>
            <person name="Bao G."/>
            <person name="Zhu H."/>
        </authorList>
    </citation>
    <scope>NUCLEOTIDE SEQUENCE [LARGE SCALE GENOMIC DNA]</scope>
    <source>
        <strain evidence="15 16">NL03-T5-1</strain>
    </source>
</reference>
<dbReference type="GO" id="GO:0005524">
    <property type="term" value="F:ATP binding"/>
    <property type="evidence" value="ECO:0007669"/>
    <property type="project" value="UniProtKB-KW"/>
</dbReference>
<evidence type="ECO:0000256" key="5">
    <source>
        <dbReference type="ARBA" id="ARBA00022553"/>
    </source>
</evidence>
<keyword evidence="12" id="KW-0812">Transmembrane</keyword>
<dbReference type="PROSITE" id="PS50109">
    <property type="entry name" value="HIS_KIN"/>
    <property type="match status" value="1"/>
</dbReference>
<evidence type="ECO:0000256" key="7">
    <source>
        <dbReference type="ARBA" id="ARBA00022741"/>
    </source>
</evidence>
<keyword evidence="8" id="KW-0418">Kinase</keyword>
<evidence type="ECO:0000256" key="6">
    <source>
        <dbReference type="ARBA" id="ARBA00022679"/>
    </source>
</evidence>
<keyword evidence="5" id="KW-0597">Phosphoprotein</keyword>
<dbReference type="InterPro" id="IPR004358">
    <property type="entry name" value="Sig_transdc_His_kin-like_C"/>
</dbReference>
<dbReference type="Pfam" id="PF00512">
    <property type="entry name" value="HisKA"/>
    <property type="match status" value="1"/>
</dbReference>
<dbReference type="Pfam" id="PF00672">
    <property type="entry name" value="HAMP"/>
    <property type="match status" value="1"/>
</dbReference>
<dbReference type="SMART" id="SM00387">
    <property type="entry name" value="HATPase_c"/>
    <property type="match status" value="1"/>
</dbReference>
<dbReference type="InterPro" id="IPR036890">
    <property type="entry name" value="HATPase_C_sf"/>
</dbReference>
<keyword evidence="12" id="KW-1133">Transmembrane helix</keyword>
<evidence type="ECO:0000259" key="13">
    <source>
        <dbReference type="PROSITE" id="PS50109"/>
    </source>
</evidence>
<feature type="transmembrane region" description="Helical" evidence="12">
    <location>
        <begin position="148"/>
        <end position="166"/>
    </location>
</feature>
<dbReference type="PANTHER" id="PTHR45453">
    <property type="entry name" value="PHOSPHATE REGULON SENSOR PROTEIN PHOR"/>
    <property type="match status" value="1"/>
</dbReference>
<organism evidence="15 16">
    <name type="scientific">Cohnella silvisoli</name>
    <dbReference type="NCBI Taxonomy" id="2873699"/>
    <lineage>
        <taxon>Bacteria</taxon>
        <taxon>Bacillati</taxon>
        <taxon>Bacillota</taxon>
        <taxon>Bacilli</taxon>
        <taxon>Bacillales</taxon>
        <taxon>Paenibacillaceae</taxon>
        <taxon>Cohnella</taxon>
    </lineage>
</organism>
<dbReference type="EC" id="2.7.13.3" evidence="3"/>
<dbReference type="EMBL" id="JASKHM010000013">
    <property type="protein sequence ID" value="MEQ4484868.1"/>
    <property type="molecule type" value="Genomic_DNA"/>
</dbReference>
<dbReference type="Proteomes" id="UP001493487">
    <property type="component" value="Unassembled WGS sequence"/>
</dbReference>
<evidence type="ECO:0000256" key="3">
    <source>
        <dbReference type="ARBA" id="ARBA00012438"/>
    </source>
</evidence>
<dbReference type="SUPFAM" id="SSF55874">
    <property type="entry name" value="ATPase domain of HSP90 chaperone/DNA topoisomerase II/histidine kinase"/>
    <property type="match status" value="1"/>
</dbReference>
<accession>A0ABV1KYT5</accession>
<comment type="caution">
    <text evidence="15">The sequence shown here is derived from an EMBL/GenBank/DDBJ whole genome shotgun (WGS) entry which is preliminary data.</text>
</comment>
<evidence type="ECO:0000256" key="8">
    <source>
        <dbReference type="ARBA" id="ARBA00022777"/>
    </source>
</evidence>
<dbReference type="PRINTS" id="PR00344">
    <property type="entry name" value="BCTRLSENSOR"/>
</dbReference>
<dbReference type="CDD" id="cd06225">
    <property type="entry name" value="HAMP"/>
    <property type="match status" value="1"/>
</dbReference>
<dbReference type="Gene3D" id="3.30.565.10">
    <property type="entry name" value="Histidine kinase-like ATPase, C-terminal domain"/>
    <property type="match status" value="1"/>
</dbReference>
<feature type="domain" description="Histidine kinase" evidence="13">
    <location>
        <begin position="228"/>
        <end position="447"/>
    </location>
</feature>
<evidence type="ECO:0000256" key="1">
    <source>
        <dbReference type="ARBA" id="ARBA00000085"/>
    </source>
</evidence>
<evidence type="ECO:0000313" key="15">
    <source>
        <dbReference type="EMBL" id="MEQ4484868.1"/>
    </source>
</evidence>
<protein>
    <recommendedName>
        <fullName evidence="3">histidine kinase</fullName>
        <ecNumber evidence="3">2.7.13.3</ecNumber>
    </recommendedName>
</protein>
<keyword evidence="6" id="KW-0808">Transferase</keyword>
<evidence type="ECO:0000256" key="2">
    <source>
        <dbReference type="ARBA" id="ARBA00004651"/>
    </source>
</evidence>
<evidence type="ECO:0000256" key="9">
    <source>
        <dbReference type="ARBA" id="ARBA00022840"/>
    </source>
</evidence>
<keyword evidence="7" id="KW-0547">Nucleotide-binding</keyword>
<evidence type="ECO:0000256" key="10">
    <source>
        <dbReference type="ARBA" id="ARBA00023012"/>
    </source>
</evidence>
<sequence length="453" mass="51592">MNVRWCIGDKLFGAMAVLVLFVTLAYYGAIQGYLESRFERYFKEKTTESFEIYYKEHKNSWVGIEEMKISDGLEQRNPDHLTIALLSPDGNILFFRGSGDPQSLIHQGKRNKVMVNGTTVGTVYVDRWESTEDYLLKKYVLDSMRTKGVMVPVLTGIIALLLGLWLTKKLTRPLERLIPAIQKMAAGELHIRIPVTTRDEFGKVTEALNHMAQQLLRAEEVRKHLTANVAHELRTPLSIIQYQMEIIQEGRRDIPPETLLPMQDEVIRLSKLVDDLHQLTLAEAGKLQLDRTPTDLIPLLERIIDMLKPEAEERQIEIVRSYPAEQLIAFVDPNRITQVFYNLFFNALRYTSSGGNISIRISNRYHEGSRFAAVSIADTGVGIAEEQLPYLFDRFYRVEESRSRHTGGMGLGLAIAKEFVESHRGFITVNSEVDQGTIFTVYLPLHSGSDFTA</sequence>
<feature type="domain" description="HAMP" evidence="14">
    <location>
        <begin position="168"/>
        <end position="220"/>
    </location>
</feature>
<keyword evidence="11 12" id="KW-0472">Membrane</keyword>
<dbReference type="RefSeq" id="WP_232184936.1">
    <property type="nucleotide sequence ID" value="NZ_JAIOAP010000003.1"/>
</dbReference>
<keyword evidence="16" id="KW-1185">Reference proteome</keyword>
<keyword evidence="10" id="KW-0902">Two-component regulatory system</keyword>
<dbReference type="SUPFAM" id="SSF158472">
    <property type="entry name" value="HAMP domain-like"/>
    <property type="match status" value="1"/>
</dbReference>
<name>A0ABV1KYT5_9BACL</name>
<dbReference type="InterPro" id="IPR003594">
    <property type="entry name" value="HATPase_dom"/>
</dbReference>
<dbReference type="InterPro" id="IPR050351">
    <property type="entry name" value="BphY/WalK/GraS-like"/>
</dbReference>
<dbReference type="PROSITE" id="PS50885">
    <property type="entry name" value="HAMP"/>
    <property type="match status" value="1"/>
</dbReference>
<gene>
    <name evidence="15" type="ORF">QJS35_20990</name>
</gene>
<evidence type="ECO:0000256" key="4">
    <source>
        <dbReference type="ARBA" id="ARBA00022475"/>
    </source>
</evidence>
<dbReference type="CDD" id="cd00082">
    <property type="entry name" value="HisKA"/>
    <property type="match status" value="1"/>
</dbReference>
<dbReference type="CDD" id="cd00075">
    <property type="entry name" value="HATPase"/>
    <property type="match status" value="1"/>
</dbReference>
<feature type="transmembrane region" description="Helical" evidence="12">
    <location>
        <begin position="12"/>
        <end position="34"/>
    </location>
</feature>
<keyword evidence="4" id="KW-1003">Cell membrane</keyword>
<evidence type="ECO:0000256" key="11">
    <source>
        <dbReference type="ARBA" id="ARBA00023136"/>
    </source>
</evidence>
<dbReference type="SMART" id="SM00388">
    <property type="entry name" value="HisKA"/>
    <property type="match status" value="1"/>
</dbReference>
<dbReference type="Gene3D" id="1.10.287.130">
    <property type="match status" value="1"/>
</dbReference>
<proteinExistence type="predicted"/>
<dbReference type="InterPro" id="IPR003660">
    <property type="entry name" value="HAMP_dom"/>
</dbReference>
<comment type="subcellular location">
    <subcellularLocation>
        <location evidence="2">Cell membrane</location>
        <topology evidence="2">Multi-pass membrane protein</topology>
    </subcellularLocation>
</comment>
<dbReference type="SMART" id="SM00304">
    <property type="entry name" value="HAMP"/>
    <property type="match status" value="1"/>
</dbReference>
<dbReference type="PANTHER" id="PTHR45453:SF1">
    <property type="entry name" value="PHOSPHATE REGULON SENSOR PROTEIN PHOR"/>
    <property type="match status" value="1"/>
</dbReference>
<keyword evidence="9 15" id="KW-0067">ATP-binding</keyword>
<comment type="catalytic activity">
    <reaction evidence="1">
        <text>ATP + protein L-histidine = ADP + protein N-phospho-L-histidine.</text>
        <dbReference type="EC" id="2.7.13.3"/>
    </reaction>
</comment>
<dbReference type="InterPro" id="IPR005467">
    <property type="entry name" value="His_kinase_dom"/>
</dbReference>